<evidence type="ECO:0000313" key="4">
    <source>
        <dbReference type="Proteomes" id="UP000007803"/>
    </source>
</evidence>
<proteinExistence type="inferred from homology"/>
<organism evidence="3 4">
    <name type="scientific">Sulfurimonas autotrophica (strain ATCC BAA-671 / DSM 16294 / JCM 11897 / OK10)</name>
    <dbReference type="NCBI Taxonomy" id="563040"/>
    <lineage>
        <taxon>Bacteria</taxon>
        <taxon>Pseudomonadati</taxon>
        <taxon>Campylobacterota</taxon>
        <taxon>Epsilonproteobacteria</taxon>
        <taxon>Campylobacterales</taxon>
        <taxon>Sulfurimonadaceae</taxon>
        <taxon>Sulfurimonas</taxon>
    </lineage>
</organism>
<dbReference type="eggNOG" id="COG0451">
    <property type="taxonomic scope" value="Bacteria"/>
</dbReference>
<dbReference type="HOGENOM" id="CLU_936093_0_0_7"/>
<keyword evidence="4" id="KW-1185">Reference proteome</keyword>
<accession>E0UUP4</accession>
<evidence type="ECO:0000259" key="2">
    <source>
        <dbReference type="Pfam" id="PF01370"/>
    </source>
</evidence>
<dbReference type="PANTHER" id="PTHR43000">
    <property type="entry name" value="DTDP-D-GLUCOSE 4,6-DEHYDRATASE-RELATED"/>
    <property type="match status" value="1"/>
</dbReference>
<gene>
    <name evidence="3" type="ordered locus">Saut_1501</name>
</gene>
<dbReference type="InterPro" id="IPR001509">
    <property type="entry name" value="Epimerase_deHydtase"/>
</dbReference>
<dbReference type="STRING" id="563040.Saut_1501"/>
<dbReference type="EMBL" id="CP002205">
    <property type="protein sequence ID" value="ADN09548.1"/>
    <property type="molecule type" value="Genomic_DNA"/>
</dbReference>
<dbReference type="InterPro" id="IPR036291">
    <property type="entry name" value="NAD(P)-bd_dom_sf"/>
</dbReference>
<dbReference type="AlphaFoldDB" id="E0UUP4"/>
<protein>
    <submittedName>
        <fullName evidence="3">NAD-dependent epimerase/dehydratase</fullName>
    </submittedName>
</protein>
<dbReference type="OrthoDB" id="9801785at2"/>
<feature type="domain" description="NAD-dependent epimerase/dehydratase" evidence="2">
    <location>
        <begin position="3"/>
        <end position="213"/>
    </location>
</feature>
<dbReference type="RefSeq" id="WP_013327301.1">
    <property type="nucleotide sequence ID" value="NC_014506.1"/>
</dbReference>
<dbReference type="SUPFAM" id="SSF51735">
    <property type="entry name" value="NAD(P)-binding Rossmann-fold domains"/>
    <property type="match status" value="1"/>
</dbReference>
<dbReference type="KEGG" id="sua:Saut_1501"/>
<name>E0UUP4_SULAO</name>
<comment type="similarity">
    <text evidence="1">Belongs to the NAD(P)-dependent epimerase/dehydratase family.</text>
</comment>
<dbReference type="Pfam" id="PF01370">
    <property type="entry name" value="Epimerase"/>
    <property type="match status" value="1"/>
</dbReference>
<dbReference type="Gene3D" id="3.40.50.720">
    <property type="entry name" value="NAD(P)-binding Rossmann-like Domain"/>
    <property type="match status" value="1"/>
</dbReference>
<sequence length="308" mass="36076">MNIFITGANGFIGSHLKEYLQKEYTEYILFTPSSKELDLSDESAVDTYILLNKIDIIIHLANRGGGRDVADMKNITEYNLRIFFNIAKHEKNVKKIISFGSGAEYAKHKPIVNAKEEDYLTEQPHDEYGFYKSITSKYIEKCDDIVQLRVFGAYGEYENYRFKFISNAIVKNLLHLPIVINKNVYFDYIYIDDLVKMIDWFIHNDSKEKIYNVTTGQKIDLVTLANIVNEVSDFKSEIKVLNDGFNNEYSSNNEKVLKEIDDFKFTPHREAIIKMRDYFSYNIDTLDTEKIVDDPYLKKIDTMWKKDK</sequence>
<evidence type="ECO:0000313" key="3">
    <source>
        <dbReference type="EMBL" id="ADN09548.1"/>
    </source>
</evidence>
<reference evidence="4" key="1">
    <citation type="journal article" date="2010" name="Stand. Genomic Sci.">
        <title>Complete genome sequence of Sulfurimonas autotrophica type strain (OK10).</title>
        <authorList>
            <person name="Sikorski J."/>
            <person name="Munk C."/>
            <person name="Lapidus A."/>
            <person name="Djao O."/>
            <person name="Lucas S."/>
            <person name="Glavina Del Rio T."/>
            <person name="Nolan M."/>
            <person name="Tice H."/>
            <person name="Han C."/>
            <person name="Cheng J."/>
            <person name="Tapia R."/>
            <person name="Goodwin L."/>
            <person name="Pitluck S."/>
            <person name="Liolios K."/>
            <person name="Ivanova N."/>
            <person name="Mavromatis K."/>
            <person name="Mikhailova N."/>
            <person name="Pati A."/>
            <person name="Sims D."/>
            <person name="Meincke L."/>
            <person name="Brettin T."/>
            <person name="Detter J."/>
            <person name="Chen A."/>
            <person name="Palaniappan K."/>
            <person name="Land M."/>
            <person name="Hauser L."/>
            <person name="Chang Y."/>
            <person name="Jeffries C."/>
            <person name="Rohde M."/>
            <person name="Lang E."/>
            <person name="Spring S."/>
            <person name="Goker M."/>
            <person name="Woyke T."/>
            <person name="Bristow J."/>
            <person name="Eisen J."/>
            <person name="Markowitz V."/>
            <person name="Hugenholtz P."/>
            <person name="Kyrpides N."/>
            <person name="Klenk H."/>
        </authorList>
    </citation>
    <scope>NUCLEOTIDE SEQUENCE [LARGE SCALE GENOMIC DNA]</scope>
    <source>
        <strain evidence="4">ATCC BAA-671 / DSM 16294 / JCM 11897 / OK10</strain>
    </source>
</reference>
<evidence type="ECO:0000256" key="1">
    <source>
        <dbReference type="ARBA" id="ARBA00007637"/>
    </source>
</evidence>
<dbReference type="Proteomes" id="UP000007803">
    <property type="component" value="Chromosome"/>
</dbReference>